<evidence type="ECO:0000256" key="6">
    <source>
        <dbReference type="ARBA" id="ARBA00022763"/>
    </source>
</evidence>
<reference evidence="19 20" key="1">
    <citation type="submission" date="2019-01" db="EMBL/GenBank/DDBJ databases">
        <authorList>
            <consortium name="Pathogen Informatics"/>
        </authorList>
    </citation>
    <scope>NUCLEOTIDE SEQUENCE [LARGE SCALE GENOMIC DNA]</scope>
    <source>
        <strain evidence="19 20">NCTC10125</strain>
    </source>
</reference>
<comment type="similarity">
    <text evidence="3">Belongs to the FPG family.</text>
</comment>
<evidence type="ECO:0000256" key="1">
    <source>
        <dbReference type="ARBA" id="ARBA00001668"/>
    </source>
</evidence>
<evidence type="ECO:0000256" key="3">
    <source>
        <dbReference type="ARBA" id="ARBA00009409"/>
    </source>
</evidence>
<dbReference type="GO" id="GO:0003690">
    <property type="term" value="F:double-stranded DNA binding"/>
    <property type="evidence" value="ECO:0007669"/>
    <property type="project" value="UniProtKB-ARBA"/>
</dbReference>
<comment type="catalytic activity">
    <reaction evidence="15">
        <text>2'-deoxyribonucleotide-(2'-deoxyribose 5'-phosphate)-2'-deoxyribonucleotide-DNA = a 3'-end 2'-deoxyribonucleotide-(2,3-dehydro-2,3-deoxyribose 5'-phosphate)-DNA + a 5'-end 5'-phospho-2'-deoxyribonucleoside-DNA + H(+)</text>
        <dbReference type="Rhea" id="RHEA:66592"/>
        <dbReference type="Rhea" id="RHEA-COMP:13180"/>
        <dbReference type="Rhea" id="RHEA-COMP:16897"/>
        <dbReference type="Rhea" id="RHEA-COMP:17067"/>
        <dbReference type="ChEBI" id="CHEBI:15378"/>
        <dbReference type="ChEBI" id="CHEBI:136412"/>
        <dbReference type="ChEBI" id="CHEBI:157695"/>
        <dbReference type="ChEBI" id="CHEBI:167181"/>
        <dbReference type="EC" id="4.2.99.18"/>
    </reaction>
</comment>
<dbReference type="CDD" id="cd08966">
    <property type="entry name" value="EcFpg-like_N"/>
    <property type="match status" value="1"/>
</dbReference>
<dbReference type="GO" id="GO:0034039">
    <property type="term" value="F:8-oxo-7,8-dihydroguanine DNA N-glycosylase activity"/>
    <property type="evidence" value="ECO:0007669"/>
    <property type="project" value="TreeGrafter"/>
</dbReference>
<dbReference type="PANTHER" id="PTHR22993:SF9">
    <property type="entry name" value="FORMAMIDOPYRIMIDINE-DNA GLYCOSYLASE"/>
    <property type="match status" value="1"/>
</dbReference>
<dbReference type="InterPro" id="IPR010663">
    <property type="entry name" value="Znf_FPG/IleRS"/>
</dbReference>
<keyword evidence="8 19" id="KW-0378">Hydrolase</keyword>
<dbReference type="RefSeq" id="WP_044635216.1">
    <property type="nucleotide sequence ID" value="NZ_CP007229.1"/>
</dbReference>
<proteinExistence type="inferred from homology"/>
<dbReference type="NCBIfam" id="TIGR00577">
    <property type="entry name" value="fpg"/>
    <property type="match status" value="1"/>
</dbReference>
<comment type="cofactor">
    <cofactor evidence="2">
        <name>Zn(2+)</name>
        <dbReference type="ChEBI" id="CHEBI:29105"/>
    </cofactor>
</comment>
<comment type="subunit">
    <text evidence="4">Monomer.</text>
</comment>
<dbReference type="GO" id="GO:0003684">
    <property type="term" value="F:damaged DNA binding"/>
    <property type="evidence" value="ECO:0007669"/>
    <property type="project" value="InterPro"/>
</dbReference>
<keyword evidence="11" id="KW-0234">DNA repair</keyword>
<evidence type="ECO:0000256" key="11">
    <source>
        <dbReference type="ARBA" id="ARBA00023204"/>
    </source>
</evidence>
<keyword evidence="12" id="KW-0456">Lyase</keyword>
<feature type="domain" description="FPG-type" evidence="17">
    <location>
        <begin position="237"/>
        <end position="271"/>
    </location>
</feature>
<dbReference type="GO" id="GO:0008270">
    <property type="term" value="F:zinc ion binding"/>
    <property type="evidence" value="ECO:0007669"/>
    <property type="project" value="UniProtKB-KW"/>
</dbReference>
<keyword evidence="10" id="KW-0238">DNA-binding</keyword>
<dbReference type="PROSITE" id="PS01242">
    <property type="entry name" value="ZF_FPG_1"/>
    <property type="match status" value="1"/>
</dbReference>
<dbReference type="KEGG" id="mds:MDIS_00800"/>
<evidence type="ECO:0000256" key="12">
    <source>
        <dbReference type="ARBA" id="ARBA00023239"/>
    </source>
</evidence>
<keyword evidence="5" id="KW-0479">Metal-binding</keyword>
<keyword evidence="13" id="KW-0511">Multifunctional enzyme</keyword>
<dbReference type="SUPFAM" id="SSF46946">
    <property type="entry name" value="S13-like H2TH domain"/>
    <property type="match status" value="1"/>
</dbReference>
<dbReference type="EC" id="3.2.2.23" evidence="19"/>
<dbReference type="SMART" id="SM01232">
    <property type="entry name" value="H2TH"/>
    <property type="match status" value="1"/>
</dbReference>
<keyword evidence="7 16" id="KW-0863">Zinc-finger</keyword>
<organism evidence="19 20">
    <name type="scientific">Mesomycoplasma dispar</name>
    <dbReference type="NCBI Taxonomy" id="86660"/>
    <lineage>
        <taxon>Bacteria</taxon>
        <taxon>Bacillati</taxon>
        <taxon>Mycoplasmatota</taxon>
        <taxon>Mycoplasmoidales</taxon>
        <taxon>Metamycoplasmataceae</taxon>
        <taxon>Mesomycoplasma</taxon>
    </lineage>
</organism>
<evidence type="ECO:0000256" key="15">
    <source>
        <dbReference type="ARBA" id="ARBA00044632"/>
    </source>
</evidence>
<keyword evidence="9" id="KW-0862">Zinc</keyword>
<dbReference type="NCBIfam" id="NF002211">
    <property type="entry name" value="PRK01103.1"/>
    <property type="match status" value="1"/>
</dbReference>
<dbReference type="SMART" id="SM00898">
    <property type="entry name" value="Fapy_DNA_glyco"/>
    <property type="match status" value="1"/>
</dbReference>
<evidence type="ECO:0000256" key="9">
    <source>
        <dbReference type="ARBA" id="ARBA00022833"/>
    </source>
</evidence>
<evidence type="ECO:0000256" key="7">
    <source>
        <dbReference type="ARBA" id="ARBA00022771"/>
    </source>
</evidence>
<dbReference type="PANTHER" id="PTHR22993">
    <property type="entry name" value="FORMAMIDOPYRIMIDINE-DNA GLYCOSYLASE"/>
    <property type="match status" value="1"/>
</dbReference>
<gene>
    <name evidence="19" type="primary">nei</name>
    <name evidence="19" type="ORF">NCTC10125_00153</name>
</gene>
<dbReference type="GO" id="GO:0006284">
    <property type="term" value="P:base-excision repair"/>
    <property type="evidence" value="ECO:0007669"/>
    <property type="project" value="InterPro"/>
</dbReference>
<evidence type="ECO:0000259" key="18">
    <source>
        <dbReference type="PROSITE" id="PS51068"/>
    </source>
</evidence>
<accession>A0AAJ5TCC7</accession>
<evidence type="ECO:0000256" key="16">
    <source>
        <dbReference type="PROSITE-ProRule" id="PRU00391"/>
    </source>
</evidence>
<dbReference type="EMBL" id="LR214971">
    <property type="protein sequence ID" value="VEU61336.1"/>
    <property type="molecule type" value="Genomic_DNA"/>
</dbReference>
<evidence type="ECO:0000313" key="20">
    <source>
        <dbReference type="Proteomes" id="UP000289629"/>
    </source>
</evidence>
<dbReference type="Pfam" id="PF06831">
    <property type="entry name" value="H2TH"/>
    <property type="match status" value="1"/>
</dbReference>
<dbReference type="SUPFAM" id="SSF81624">
    <property type="entry name" value="N-terminal domain of MutM-like DNA repair proteins"/>
    <property type="match status" value="1"/>
</dbReference>
<evidence type="ECO:0000259" key="17">
    <source>
        <dbReference type="PROSITE" id="PS51066"/>
    </source>
</evidence>
<evidence type="ECO:0000256" key="2">
    <source>
        <dbReference type="ARBA" id="ARBA00001947"/>
    </source>
</evidence>
<dbReference type="PROSITE" id="PS51066">
    <property type="entry name" value="ZF_FPG_2"/>
    <property type="match status" value="1"/>
</dbReference>
<evidence type="ECO:0000256" key="5">
    <source>
        <dbReference type="ARBA" id="ARBA00022723"/>
    </source>
</evidence>
<dbReference type="Pfam" id="PF01149">
    <property type="entry name" value="Fapy_DNA_glyco"/>
    <property type="match status" value="1"/>
</dbReference>
<dbReference type="InterPro" id="IPR010979">
    <property type="entry name" value="Ribosomal_uS13-like_H2TH"/>
</dbReference>
<dbReference type="InterPro" id="IPR012319">
    <property type="entry name" value="FPG_cat"/>
</dbReference>
<evidence type="ECO:0000256" key="14">
    <source>
        <dbReference type="ARBA" id="ARBA00023295"/>
    </source>
</evidence>
<evidence type="ECO:0000256" key="13">
    <source>
        <dbReference type="ARBA" id="ARBA00023268"/>
    </source>
</evidence>
<dbReference type="Proteomes" id="UP000289629">
    <property type="component" value="Chromosome"/>
</dbReference>
<protein>
    <submittedName>
        <fullName evidence="19">DNA-formamidopyrimidine glycosylase</fullName>
        <ecNumber evidence="19">3.2.2.23</ecNumber>
    </submittedName>
</protein>
<comment type="catalytic activity">
    <reaction evidence="1">
        <text>Hydrolysis of DNA containing ring-opened 7-methylguanine residues, releasing 2,6-diamino-4-hydroxy-5-(N-methyl)formamidopyrimidine.</text>
        <dbReference type="EC" id="3.2.2.23"/>
    </reaction>
</comment>
<dbReference type="InterPro" id="IPR035937">
    <property type="entry name" value="FPG_N"/>
</dbReference>
<evidence type="ECO:0000256" key="8">
    <source>
        <dbReference type="ARBA" id="ARBA00022801"/>
    </source>
</evidence>
<dbReference type="Gene3D" id="1.10.8.50">
    <property type="match status" value="1"/>
</dbReference>
<keyword evidence="14 19" id="KW-0326">Glycosidase</keyword>
<sequence>MPELPEVVTVVNALKSKIIGKKIADVLARDSNFIKEMSFSQFREALINSTIIDIQNRAKHILIFLDNQKVLLSHLRMNGKYFTYKFAQWKKYDYISFVFSDKTVLNYNDSRKFGTFMIRDRENLFKTKPLIDLAPEPFSINIDDFYQKIKKSTRSIKAILLDQKIISGLGNIYADEVCFAVKIFPGTKASLITKDQASLIIEYSKKILQKSIELGGSSISSYTSLNAKKGEFQNFLKVHTKKDFPCFNCKTKILKTVVAGRGTYYCPVCQNQNN</sequence>
<dbReference type="PROSITE" id="PS51068">
    <property type="entry name" value="FPG_CAT"/>
    <property type="match status" value="1"/>
</dbReference>
<evidence type="ECO:0000256" key="4">
    <source>
        <dbReference type="ARBA" id="ARBA00011245"/>
    </source>
</evidence>
<name>A0AAJ5TCC7_9BACT</name>
<dbReference type="InterPro" id="IPR020629">
    <property type="entry name" value="FPG_Glyclase"/>
</dbReference>
<keyword evidence="6" id="KW-0227">DNA damage</keyword>
<dbReference type="InterPro" id="IPR015886">
    <property type="entry name" value="H2TH_FPG"/>
</dbReference>
<dbReference type="Pfam" id="PF06827">
    <property type="entry name" value="zf-FPG_IleRS"/>
    <property type="match status" value="1"/>
</dbReference>
<dbReference type="FunFam" id="1.10.8.50:FF:000003">
    <property type="entry name" value="Formamidopyrimidine-DNA glycosylase"/>
    <property type="match status" value="1"/>
</dbReference>
<dbReference type="InterPro" id="IPR015887">
    <property type="entry name" value="DNA_glyclase_Znf_dom_DNA_BS"/>
</dbReference>
<evidence type="ECO:0000256" key="10">
    <source>
        <dbReference type="ARBA" id="ARBA00023125"/>
    </source>
</evidence>
<dbReference type="SUPFAM" id="SSF57716">
    <property type="entry name" value="Glucocorticoid receptor-like (DNA-binding domain)"/>
    <property type="match status" value="1"/>
</dbReference>
<dbReference type="InterPro" id="IPR000214">
    <property type="entry name" value="Znf_DNA_glyclase/AP_lyase"/>
</dbReference>
<dbReference type="GO" id="GO:0140078">
    <property type="term" value="F:class I DNA-(apurinic or apyrimidinic site) endonuclease activity"/>
    <property type="evidence" value="ECO:0007669"/>
    <property type="project" value="UniProtKB-EC"/>
</dbReference>
<feature type="domain" description="Formamidopyrimidine-DNA glycosylase catalytic" evidence="18">
    <location>
        <begin position="2"/>
        <end position="114"/>
    </location>
</feature>
<dbReference type="Gene3D" id="3.20.190.10">
    <property type="entry name" value="MutM-like, N-terminal"/>
    <property type="match status" value="1"/>
</dbReference>
<evidence type="ECO:0000313" key="19">
    <source>
        <dbReference type="EMBL" id="VEU61336.1"/>
    </source>
</evidence>
<dbReference type="AlphaFoldDB" id="A0AAJ5TCC7"/>